<dbReference type="RefSeq" id="WP_126382669.1">
    <property type="nucleotide sequence ID" value="NZ_LR134350.1"/>
</dbReference>
<organism evidence="1 2">
    <name type="scientific">Actinomyces howellii</name>
    <dbReference type="NCBI Taxonomy" id="52771"/>
    <lineage>
        <taxon>Bacteria</taxon>
        <taxon>Bacillati</taxon>
        <taxon>Actinomycetota</taxon>
        <taxon>Actinomycetes</taxon>
        <taxon>Actinomycetales</taxon>
        <taxon>Actinomycetaceae</taxon>
        <taxon>Actinomyces</taxon>
    </lineage>
</organism>
<dbReference type="Proteomes" id="UP000266895">
    <property type="component" value="Chromosome"/>
</dbReference>
<evidence type="ECO:0000313" key="2">
    <source>
        <dbReference type="Proteomes" id="UP000266895"/>
    </source>
</evidence>
<sequence>MTATHISFARDDAETGVSMVPTLIPLGWTGLAASACQTDLDDAHVLLGGLDALLTAAYDAAAAVDDAAAD</sequence>
<proteinExistence type="predicted"/>
<protein>
    <submittedName>
        <fullName evidence="1">Uncharacterized protein</fullName>
    </submittedName>
</protein>
<gene>
    <name evidence="1" type="ORF">NCTC11636_01621</name>
</gene>
<keyword evidence="2" id="KW-1185">Reference proteome</keyword>
<dbReference type="EMBL" id="LR134350">
    <property type="protein sequence ID" value="VEG28596.1"/>
    <property type="molecule type" value="Genomic_DNA"/>
</dbReference>
<name>A0A3S4RFX2_9ACTO</name>
<dbReference type="AlphaFoldDB" id="A0A3S4RFX2"/>
<evidence type="ECO:0000313" key="1">
    <source>
        <dbReference type="EMBL" id="VEG28596.1"/>
    </source>
</evidence>
<reference evidence="1 2" key="1">
    <citation type="submission" date="2018-12" db="EMBL/GenBank/DDBJ databases">
        <authorList>
            <consortium name="Pathogen Informatics"/>
        </authorList>
    </citation>
    <scope>NUCLEOTIDE SEQUENCE [LARGE SCALE GENOMIC DNA]</scope>
    <source>
        <strain evidence="1 2">NCTC11636</strain>
    </source>
</reference>
<dbReference type="OrthoDB" id="3257859at2"/>
<accession>A0A3S4RFX2</accession>
<dbReference type="KEGG" id="ahw:NCTC11636_01621"/>